<evidence type="ECO:0000313" key="3">
    <source>
        <dbReference type="Proteomes" id="UP000245489"/>
    </source>
</evidence>
<dbReference type="AlphaFoldDB" id="A0A316EFH9"/>
<keyword evidence="1" id="KW-0732">Signal</keyword>
<sequence>MKNLIFTIVLLIASFITKATDNERFNKAMGATLMELGQAQDVASLQEVANKFERIANSETSEWLPNYYAALCYNLIAQKQKEGSEIDKYLDKSEAFITKLSQQNVNTPDEIEVLKAQVAMMRISVNGAARWMKFGSAFEGAIAKAKEINPENPRAYTLKAQMVYYTPEQFGGGAEKACPEIQTAIQKFANFKPTNPLAPKWGSEQVNGLAKACK</sequence>
<evidence type="ECO:0008006" key="4">
    <source>
        <dbReference type="Google" id="ProtNLM"/>
    </source>
</evidence>
<dbReference type="OrthoDB" id="1150971at2"/>
<accession>A0A316EFH9</accession>
<comment type="caution">
    <text evidence="2">The sequence shown here is derived from an EMBL/GenBank/DDBJ whole genome shotgun (WGS) entry which is preliminary data.</text>
</comment>
<protein>
    <recommendedName>
        <fullName evidence="4">Tetratricopeptide repeat protein</fullName>
    </recommendedName>
</protein>
<organism evidence="2 3">
    <name type="scientific">Arcicella aurantiaca</name>
    <dbReference type="NCBI Taxonomy" id="591202"/>
    <lineage>
        <taxon>Bacteria</taxon>
        <taxon>Pseudomonadati</taxon>
        <taxon>Bacteroidota</taxon>
        <taxon>Cytophagia</taxon>
        <taxon>Cytophagales</taxon>
        <taxon>Flectobacillaceae</taxon>
        <taxon>Arcicella</taxon>
    </lineage>
</organism>
<reference evidence="2 3" key="1">
    <citation type="submission" date="2018-05" db="EMBL/GenBank/DDBJ databases">
        <title>Genomic Encyclopedia of Archaeal and Bacterial Type Strains, Phase II (KMG-II): from individual species to whole genera.</title>
        <authorList>
            <person name="Goeker M."/>
        </authorList>
    </citation>
    <scope>NUCLEOTIDE SEQUENCE [LARGE SCALE GENOMIC DNA]</scope>
    <source>
        <strain evidence="2 3">DSM 22214</strain>
    </source>
</reference>
<dbReference type="EMBL" id="QGGO01000003">
    <property type="protein sequence ID" value="PWK28517.1"/>
    <property type="molecule type" value="Genomic_DNA"/>
</dbReference>
<proteinExistence type="predicted"/>
<evidence type="ECO:0000256" key="1">
    <source>
        <dbReference type="SAM" id="SignalP"/>
    </source>
</evidence>
<gene>
    <name evidence="2" type="ORF">LV89_00721</name>
</gene>
<feature type="signal peptide" evidence="1">
    <location>
        <begin position="1"/>
        <end position="19"/>
    </location>
</feature>
<name>A0A316EFH9_9BACT</name>
<dbReference type="Proteomes" id="UP000245489">
    <property type="component" value="Unassembled WGS sequence"/>
</dbReference>
<evidence type="ECO:0000313" key="2">
    <source>
        <dbReference type="EMBL" id="PWK28517.1"/>
    </source>
</evidence>
<keyword evidence="3" id="KW-1185">Reference proteome</keyword>
<feature type="chain" id="PRO_5016400730" description="Tetratricopeptide repeat protein" evidence="1">
    <location>
        <begin position="20"/>
        <end position="214"/>
    </location>
</feature>
<dbReference type="RefSeq" id="WP_109741508.1">
    <property type="nucleotide sequence ID" value="NZ_QGGO01000003.1"/>
</dbReference>